<protein>
    <submittedName>
        <fullName evidence="4">Uncharacterized mitochondrial protein AtMg00810-like</fullName>
    </submittedName>
</protein>
<dbReference type="InterPro" id="IPR043502">
    <property type="entry name" value="DNA/RNA_pol_sf"/>
</dbReference>
<feature type="transmembrane region" description="Helical" evidence="1">
    <location>
        <begin position="21"/>
        <end position="40"/>
    </location>
</feature>
<keyword evidence="1" id="KW-1133">Transmembrane helix</keyword>
<dbReference type="KEGG" id="pda:108510906"/>
<accession>A0A8B8ZQ46</accession>
<keyword evidence="1" id="KW-0472">Membrane</keyword>
<evidence type="ECO:0000313" key="3">
    <source>
        <dbReference type="Proteomes" id="UP000228380"/>
    </source>
</evidence>
<evidence type="ECO:0000256" key="1">
    <source>
        <dbReference type="SAM" id="Phobius"/>
    </source>
</evidence>
<dbReference type="PANTHER" id="PTHR11439:SF497">
    <property type="entry name" value="CYSTEINE-RICH RLK (RECEPTOR-LIKE PROTEIN KINASE) 8"/>
    <property type="match status" value="1"/>
</dbReference>
<dbReference type="RefSeq" id="XP_038973634.1">
    <property type="nucleotide sequence ID" value="XM_039117706.1"/>
</dbReference>
<evidence type="ECO:0000313" key="4">
    <source>
        <dbReference type="RefSeq" id="XP_038973634.1"/>
    </source>
</evidence>
<proteinExistence type="predicted"/>
<dbReference type="Pfam" id="PF07727">
    <property type="entry name" value="RVT_2"/>
    <property type="match status" value="1"/>
</dbReference>
<keyword evidence="1" id="KW-0812">Transmembrane</keyword>
<dbReference type="SUPFAM" id="SSF56672">
    <property type="entry name" value="DNA/RNA polymerases"/>
    <property type="match status" value="1"/>
</dbReference>
<organism evidence="3 4">
    <name type="scientific">Phoenix dactylifera</name>
    <name type="common">Date palm</name>
    <dbReference type="NCBI Taxonomy" id="42345"/>
    <lineage>
        <taxon>Eukaryota</taxon>
        <taxon>Viridiplantae</taxon>
        <taxon>Streptophyta</taxon>
        <taxon>Embryophyta</taxon>
        <taxon>Tracheophyta</taxon>
        <taxon>Spermatophyta</taxon>
        <taxon>Magnoliopsida</taxon>
        <taxon>Liliopsida</taxon>
        <taxon>Arecaceae</taxon>
        <taxon>Coryphoideae</taxon>
        <taxon>Phoeniceae</taxon>
        <taxon>Phoenix</taxon>
    </lineage>
</organism>
<dbReference type="OrthoDB" id="774847at2759"/>
<dbReference type="Proteomes" id="UP000228380">
    <property type="component" value="Unplaced"/>
</dbReference>
<dbReference type="InterPro" id="IPR013103">
    <property type="entry name" value="RVT_2"/>
</dbReference>
<reference evidence="4" key="1">
    <citation type="submission" date="2025-08" db="UniProtKB">
        <authorList>
            <consortium name="RefSeq"/>
        </authorList>
    </citation>
    <scope>IDENTIFICATION</scope>
    <source>
        <tissue evidence="4">Young leaves</tissue>
    </source>
</reference>
<feature type="domain" description="Reverse transcriptase Ty1/copia-type" evidence="2">
    <location>
        <begin position="34"/>
        <end position="128"/>
    </location>
</feature>
<dbReference type="GeneID" id="108510906"/>
<name>A0A8B8ZQ46_PHODC</name>
<keyword evidence="3" id="KW-1185">Reference proteome</keyword>
<gene>
    <name evidence="4" type="primary">LOC108510906</name>
</gene>
<sequence>MALVYKRKKTLNKDCILPFKLHLLFLYLLSSSAYDSVLFLRRSKAGIVLLLLYIYDMVINGSDVSGIHILQQFLGQQFEMKDLGSVSDFLDLEVTSSSDGYYLFQAKYASELLSHIGLTDSKTVDSPLEVNIKLLPTHDEPLKDATLYRQLVGSLIYLIVTRPDISYAVILISQFMHAP</sequence>
<dbReference type="PANTHER" id="PTHR11439">
    <property type="entry name" value="GAG-POL-RELATED RETROTRANSPOSON"/>
    <property type="match status" value="1"/>
</dbReference>
<dbReference type="AlphaFoldDB" id="A0A8B8ZQ46"/>
<evidence type="ECO:0000259" key="2">
    <source>
        <dbReference type="Pfam" id="PF07727"/>
    </source>
</evidence>